<dbReference type="AlphaFoldDB" id="A0A0L9U564"/>
<evidence type="ECO:0000313" key="1">
    <source>
        <dbReference type="EMBL" id="KOM37822.1"/>
    </source>
</evidence>
<evidence type="ECO:0000313" key="2">
    <source>
        <dbReference type="Proteomes" id="UP000053144"/>
    </source>
</evidence>
<evidence type="ECO:0008006" key="3">
    <source>
        <dbReference type="Google" id="ProtNLM"/>
    </source>
</evidence>
<dbReference type="Gramene" id="KOM37822">
    <property type="protein sequence ID" value="KOM37822"/>
    <property type="gene ID" value="LR48_Vigan03g120400"/>
</dbReference>
<reference evidence="2" key="1">
    <citation type="journal article" date="2015" name="Proc. Natl. Acad. Sci. U.S.A.">
        <title>Genome sequencing of adzuki bean (Vigna angularis) provides insight into high starch and low fat accumulation and domestication.</title>
        <authorList>
            <person name="Yang K."/>
            <person name="Tian Z."/>
            <person name="Chen C."/>
            <person name="Luo L."/>
            <person name="Zhao B."/>
            <person name="Wang Z."/>
            <person name="Yu L."/>
            <person name="Li Y."/>
            <person name="Sun Y."/>
            <person name="Li W."/>
            <person name="Chen Y."/>
            <person name="Li Y."/>
            <person name="Zhang Y."/>
            <person name="Ai D."/>
            <person name="Zhao J."/>
            <person name="Shang C."/>
            <person name="Ma Y."/>
            <person name="Wu B."/>
            <person name="Wang M."/>
            <person name="Gao L."/>
            <person name="Sun D."/>
            <person name="Zhang P."/>
            <person name="Guo F."/>
            <person name="Wang W."/>
            <person name="Li Y."/>
            <person name="Wang J."/>
            <person name="Varshney R.K."/>
            <person name="Wang J."/>
            <person name="Ling H.Q."/>
            <person name="Wan P."/>
        </authorList>
    </citation>
    <scope>NUCLEOTIDE SEQUENCE</scope>
    <source>
        <strain evidence="2">cv. Jingnong 6</strain>
    </source>
</reference>
<proteinExistence type="predicted"/>
<gene>
    <name evidence="1" type="ORF">LR48_Vigan03g120400</name>
</gene>
<dbReference type="EMBL" id="CM003373">
    <property type="protein sequence ID" value="KOM37822.1"/>
    <property type="molecule type" value="Genomic_DNA"/>
</dbReference>
<accession>A0A0L9U564</accession>
<sequence length="191" mass="21913">MYFERMLDRRASVSDCEDSFGWFLDLDVNVKLASEALKKGKGTTNIYVDGCVYMLQVWFFEHFIPPEGPIEKFPRILHWMNINVGDNFVKRVMETGVVCVLLFEFFMFWSVAGLEAQLAEEKARRKTKDHGGESAPRIEPSINTGFVSPNGIDTNQPPLKTYVKVGSRKRYKGRALRTSYTGTVMLRIKNE</sequence>
<name>A0A0L9U564_PHAAN</name>
<organism evidence="1 2">
    <name type="scientific">Phaseolus angularis</name>
    <name type="common">Azuki bean</name>
    <name type="synonym">Vigna angularis</name>
    <dbReference type="NCBI Taxonomy" id="3914"/>
    <lineage>
        <taxon>Eukaryota</taxon>
        <taxon>Viridiplantae</taxon>
        <taxon>Streptophyta</taxon>
        <taxon>Embryophyta</taxon>
        <taxon>Tracheophyta</taxon>
        <taxon>Spermatophyta</taxon>
        <taxon>Magnoliopsida</taxon>
        <taxon>eudicotyledons</taxon>
        <taxon>Gunneridae</taxon>
        <taxon>Pentapetalae</taxon>
        <taxon>rosids</taxon>
        <taxon>fabids</taxon>
        <taxon>Fabales</taxon>
        <taxon>Fabaceae</taxon>
        <taxon>Papilionoideae</taxon>
        <taxon>50 kb inversion clade</taxon>
        <taxon>NPAAA clade</taxon>
        <taxon>indigoferoid/millettioid clade</taxon>
        <taxon>Phaseoleae</taxon>
        <taxon>Vigna</taxon>
    </lineage>
</organism>
<dbReference type="Proteomes" id="UP000053144">
    <property type="component" value="Chromosome 3"/>
</dbReference>
<protein>
    <recommendedName>
        <fullName evidence="3">Aminotransferase-like plant mobile domain-containing protein</fullName>
    </recommendedName>
</protein>